<evidence type="ECO:0000313" key="2">
    <source>
        <dbReference type="EMBL" id="QEZ48905.1"/>
    </source>
</evidence>
<feature type="signal peptide" evidence="1">
    <location>
        <begin position="1"/>
        <end position="22"/>
    </location>
</feature>
<dbReference type="Proteomes" id="UP000325743">
    <property type="component" value="Plasmid unnamed1"/>
</dbReference>
<feature type="chain" id="PRO_5024906705" description="Rap1a immunity protein domain-containing protein" evidence="1">
    <location>
        <begin position="23"/>
        <end position="119"/>
    </location>
</feature>
<keyword evidence="1" id="KW-0732">Signal</keyword>
<geneLocation type="plasmid" evidence="2">
    <name>unnamed1</name>
</geneLocation>
<gene>
    <name evidence="2" type="ORF">D2917_32090</name>
</gene>
<name>A0A5P3VSF1_9BURK</name>
<dbReference type="RefSeq" id="WP_151073138.1">
    <property type="nucleotide sequence ID" value="NZ_CP032520.1"/>
</dbReference>
<reference evidence="2 3" key="1">
    <citation type="submission" date="2018-09" db="EMBL/GenBank/DDBJ databases">
        <title>Complete genome sequence of Cupriavidus oxalaticus T2, a bacterium capable of phenol tolerance and degradation.</title>
        <authorList>
            <person name="Yan J."/>
        </authorList>
    </citation>
    <scope>NUCLEOTIDE SEQUENCE [LARGE SCALE GENOMIC DNA]</scope>
    <source>
        <strain evidence="2 3">T2</strain>
        <plasmid evidence="2 3">unnamed1</plasmid>
    </source>
</reference>
<evidence type="ECO:0000313" key="3">
    <source>
        <dbReference type="Proteomes" id="UP000325743"/>
    </source>
</evidence>
<dbReference type="AlphaFoldDB" id="A0A5P3VSF1"/>
<protein>
    <recommendedName>
        <fullName evidence="4">Rap1a immunity protein domain-containing protein</fullName>
    </recommendedName>
</protein>
<evidence type="ECO:0000256" key="1">
    <source>
        <dbReference type="SAM" id="SignalP"/>
    </source>
</evidence>
<accession>A0A5P3VSF1</accession>
<sequence>MSRYQRSLLAILIAACSGSAQAEVNLGDFREMVSVAKTENDRAILNLYLSGVLGAYGWANATLAARHQPLLFCAPATPPLLPEHAQNMLLEIPLNELNKGMPASLMLAGALQRAFPCKR</sequence>
<dbReference type="EMBL" id="CP032520">
    <property type="protein sequence ID" value="QEZ48905.1"/>
    <property type="molecule type" value="Genomic_DNA"/>
</dbReference>
<proteinExistence type="predicted"/>
<keyword evidence="2" id="KW-0614">Plasmid</keyword>
<evidence type="ECO:0008006" key="4">
    <source>
        <dbReference type="Google" id="ProtNLM"/>
    </source>
</evidence>
<organism evidence="2 3">
    <name type="scientific">Cupriavidus oxalaticus</name>
    <dbReference type="NCBI Taxonomy" id="96344"/>
    <lineage>
        <taxon>Bacteria</taxon>
        <taxon>Pseudomonadati</taxon>
        <taxon>Pseudomonadota</taxon>
        <taxon>Betaproteobacteria</taxon>
        <taxon>Burkholderiales</taxon>
        <taxon>Burkholderiaceae</taxon>
        <taxon>Cupriavidus</taxon>
    </lineage>
</organism>